<feature type="transmembrane region" description="Helical" evidence="7">
    <location>
        <begin position="295"/>
        <end position="319"/>
    </location>
</feature>
<dbReference type="InterPro" id="IPR003362">
    <property type="entry name" value="Bact_transf"/>
</dbReference>
<dbReference type="Proteomes" id="UP000237822">
    <property type="component" value="Unassembled WGS sequence"/>
</dbReference>
<dbReference type="Pfam" id="PF02397">
    <property type="entry name" value="Bac_transf"/>
    <property type="match status" value="1"/>
</dbReference>
<dbReference type="GO" id="GO:0016020">
    <property type="term" value="C:membrane"/>
    <property type="evidence" value="ECO:0007669"/>
    <property type="project" value="UniProtKB-SubCell"/>
</dbReference>
<proteinExistence type="inferred from homology"/>
<dbReference type="PANTHER" id="PTHR30576:SF10">
    <property type="entry name" value="SLL5057 PROTEIN"/>
    <property type="match status" value="1"/>
</dbReference>
<evidence type="ECO:0000313" key="9">
    <source>
        <dbReference type="EMBL" id="PRY63207.1"/>
    </source>
</evidence>
<sequence length="486" mass="52928">MLQLDELRTGTAARGRSRAALVVPSVAAALVDTGLIIVATFLAAWGRRELRLFDTAGDLDSNLSIAAVPIVALWLLNLGGTGAWAPHLFGAGSAEYKHVLRASVFAAGWIGIACYLTRFPLSRGFFFLLFVIGVPLLLVGRYALRATLHVLRRRGHLQQKVVLAGTPRQVDEIAGVLHRERWLGLNVLGAVVPTPDGSGETPRGLAVLGPTARTGAIVTSSGADVVLFAGGAVTSAQEMRRAVWELEETGVNILISPSLTDVASDRVRSRPAAGLPLLELEGPSASRPRRMLKRVFDVTVTSMLVLAFAPVLLVVALLVKLGDGGPVLFTQQRVGRQGRPFGVLKFRSMVVGADTLTATMRNKHDVDHVLSKDEDDPRITRVGRVIRRYSLDELPQLFNVLRGDMSLVGPRPPLQTEVDRYDMDVHRRLTVLPGMTGLWQVSGRADLSWEDSVRLDLYYVDNWSMTQDLLILARTVHAVVSRRGAY</sequence>
<dbReference type="NCBIfam" id="TIGR03025">
    <property type="entry name" value="EPS_sugtrans"/>
    <property type="match status" value="1"/>
</dbReference>
<feature type="domain" description="Bacterial sugar transferase" evidence="8">
    <location>
        <begin position="293"/>
        <end position="480"/>
    </location>
</feature>
<evidence type="ECO:0000256" key="6">
    <source>
        <dbReference type="ARBA" id="ARBA00023136"/>
    </source>
</evidence>
<protein>
    <submittedName>
        <fullName evidence="9">Undecaprenyl-phosphate galactose phosphotransferase WbaP/exopolysaccharide biosynthesis polyprenyl glycosylphosphotransferase</fullName>
    </submittedName>
</protein>
<dbReference type="InterPro" id="IPR017475">
    <property type="entry name" value="EPS_sugar_tfrase"/>
</dbReference>
<feature type="transmembrane region" description="Helical" evidence="7">
    <location>
        <begin position="21"/>
        <end position="45"/>
    </location>
</feature>
<comment type="subcellular location">
    <subcellularLocation>
        <location evidence="1">Membrane</location>
        <topology evidence="1">Multi-pass membrane protein</topology>
    </subcellularLocation>
</comment>
<gene>
    <name evidence="9" type="ORF">BCF74_10238</name>
</gene>
<keyword evidence="5 7" id="KW-1133">Transmembrane helix</keyword>
<keyword evidence="4 7" id="KW-0812">Transmembrane</keyword>
<evidence type="ECO:0000256" key="5">
    <source>
        <dbReference type="ARBA" id="ARBA00022989"/>
    </source>
</evidence>
<evidence type="ECO:0000256" key="4">
    <source>
        <dbReference type="ARBA" id="ARBA00022692"/>
    </source>
</evidence>
<feature type="transmembrane region" description="Helical" evidence="7">
    <location>
        <begin position="124"/>
        <end position="144"/>
    </location>
</feature>
<comment type="similarity">
    <text evidence="2">Belongs to the bacterial sugar transferase family.</text>
</comment>
<dbReference type="PANTHER" id="PTHR30576">
    <property type="entry name" value="COLANIC BIOSYNTHESIS UDP-GLUCOSE LIPID CARRIER TRANSFERASE"/>
    <property type="match status" value="1"/>
</dbReference>
<dbReference type="Gene3D" id="3.40.50.720">
    <property type="entry name" value="NAD(P)-binding Rossmann-like Domain"/>
    <property type="match status" value="1"/>
</dbReference>
<dbReference type="AlphaFoldDB" id="A0A2T0UZC0"/>
<keyword evidence="3 9" id="KW-0808">Transferase</keyword>
<evidence type="ECO:0000256" key="2">
    <source>
        <dbReference type="ARBA" id="ARBA00006464"/>
    </source>
</evidence>
<dbReference type="EMBL" id="PVTI01000002">
    <property type="protein sequence ID" value="PRY63207.1"/>
    <property type="molecule type" value="Genomic_DNA"/>
</dbReference>
<evidence type="ECO:0000259" key="8">
    <source>
        <dbReference type="Pfam" id="PF02397"/>
    </source>
</evidence>
<evidence type="ECO:0000256" key="3">
    <source>
        <dbReference type="ARBA" id="ARBA00022679"/>
    </source>
</evidence>
<reference evidence="9 10" key="1">
    <citation type="submission" date="2018-03" db="EMBL/GenBank/DDBJ databases">
        <title>Genomic Encyclopedia of Archaeal and Bacterial Type Strains, Phase II (KMG-II): from individual species to whole genera.</title>
        <authorList>
            <person name="Goeker M."/>
        </authorList>
    </citation>
    <scope>NUCLEOTIDE SEQUENCE [LARGE SCALE GENOMIC DNA]</scope>
    <source>
        <strain evidence="9 10">ATCC BAA-1496</strain>
    </source>
</reference>
<dbReference type="GO" id="GO:0016780">
    <property type="term" value="F:phosphotransferase activity, for other substituted phosphate groups"/>
    <property type="evidence" value="ECO:0007669"/>
    <property type="project" value="TreeGrafter"/>
</dbReference>
<feature type="transmembrane region" description="Helical" evidence="7">
    <location>
        <begin position="65"/>
        <end position="86"/>
    </location>
</feature>
<keyword evidence="10" id="KW-1185">Reference proteome</keyword>
<comment type="caution">
    <text evidence="9">The sequence shown here is derived from an EMBL/GenBank/DDBJ whole genome shotgun (WGS) entry which is preliminary data.</text>
</comment>
<keyword evidence="6 7" id="KW-0472">Membrane</keyword>
<evidence type="ECO:0000313" key="10">
    <source>
        <dbReference type="Proteomes" id="UP000237822"/>
    </source>
</evidence>
<name>A0A2T0UZC0_9MICO</name>
<evidence type="ECO:0000256" key="1">
    <source>
        <dbReference type="ARBA" id="ARBA00004141"/>
    </source>
</evidence>
<evidence type="ECO:0000256" key="7">
    <source>
        <dbReference type="SAM" id="Phobius"/>
    </source>
</evidence>
<dbReference type="Pfam" id="PF13727">
    <property type="entry name" value="CoA_binding_3"/>
    <property type="match status" value="1"/>
</dbReference>
<dbReference type="RefSeq" id="WP_170070093.1">
    <property type="nucleotide sequence ID" value="NZ_PVTI01000002.1"/>
</dbReference>
<feature type="transmembrane region" description="Helical" evidence="7">
    <location>
        <begin position="98"/>
        <end position="118"/>
    </location>
</feature>
<accession>A0A2T0UZC0</accession>
<organism evidence="9 10">
    <name type="scientific">Knoellia remsis</name>
    <dbReference type="NCBI Taxonomy" id="407159"/>
    <lineage>
        <taxon>Bacteria</taxon>
        <taxon>Bacillati</taxon>
        <taxon>Actinomycetota</taxon>
        <taxon>Actinomycetes</taxon>
        <taxon>Micrococcales</taxon>
        <taxon>Intrasporangiaceae</taxon>
        <taxon>Knoellia</taxon>
    </lineage>
</organism>